<feature type="compositionally biased region" description="Polar residues" evidence="2">
    <location>
        <begin position="71"/>
        <end position="80"/>
    </location>
</feature>
<dbReference type="InParanoid" id="A0A369JTY0"/>
<evidence type="ECO:0000256" key="1">
    <source>
        <dbReference type="ARBA" id="ARBA00007159"/>
    </source>
</evidence>
<dbReference type="PROSITE" id="PS50211">
    <property type="entry name" value="DENN"/>
    <property type="match status" value="1"/>
</dbReference>
<dbReference type="InterPro" id="IPR037516">
    <property type="entry name" value="Tripartite_DENN"/>
</dbReference>
<evidence type="ECO:0000256" key="2">
    <source>
        <dbReference type="SAM" id="MobiDB-lite"/>
    </source>
</evidence>
<feature type="region of interest" description="Disordered" evidence="2">
    <location>
        <begin position="25"/>
        <end position="99"/>
    </location>
</feature>
<feature type="compositionally biased region" description="Low complexity" evidence="2">
    <location>
        <begin position="26"/>
        <end position="43"/>
    </location>
</feature>
<comment type="similarity">
    <text evidence="1">Belongs to the DENND6 family.</text>
</comment>
<organism evidence="4 5">
    <name type="scientific">Hypsizygus marmoreus</name>
    <name type="common">White beech mushroom</name>
    <name type="synonym">Agaricus marmoreus</name>
    <dbReference type="NCBI Taxonomy" id="39966"/>
    <lineage>
        <taxon>Eukaryota</taxon>
        <taxon>Fungi</taxon>
        <taxon>Dikarya</taxon>
        <taxon>Basidiomycota</taxon>
        <taxon>Agaricomycotina</taxon>
        <taxon>Agaricomycetes</taxon>
        <taxon>Agaricomycetidae</taxon>
        <taxon>Agaricales</taxon>
        <taxon>Tricholomatineae</taxon>
        <taxon>Lyophyllaceae</taxon>
        <taxon>Hypsizygus</taxon>
    </lineage>
</organism>
<gene>
    <name evidence="4" type="primary">DENND6B</name>
    <name evidence="4" type="ORF">Hypma_006410</name>
</gene>
<keyword evidence="5" id="KW-1185">Reference proteome</keyword>
<sequence>MRRADLKLDEPLEEDIAESLSPYFGALTPASSTASSTDGSVATPTPARPVFPPGFNVPNISQPITRKKSLGQLNSPSSPSLPKFTRPAPLSRSQTLPRVFQLESRPRRRQAELDQLDVHADVLEKLRRWIIGIAIVDFDLDHGPVIDGIYPPSILLPAEAENIAFSAFPDSLQFDQGSQSHSFRVREQLKAIHAEKRPPTKDGFIYGFAHFTQKRDSTSKRGYEQRSVVILTQHQFPALFSSLISIFGPLFQAHGIPMLEAACHNIATWRDPAAGETLELGFLGSVLHVELPHTIDEQQFTETSSFVEKYNPRIHILASSAPLLPPPILLFEAALSHLWSIWECLVLCEPLLVFGTSPAQTSQAIWWLRDLLRPIPFAGDFRPYFTMQDGDHSLLVNRLPPKPGILLGVTNPFFEKSCTHWPHILSLGRRRSTHIPTKHTTGANSAGPAPGWKSATHKRYISKDRALLKQLEIALRSDERARLNASLALRRHFCSRTTELITPLARYLNTLIPSPTEVTTAKSSGHTLRLKPFSSASFFASLKAHGSTLPFRSTSKRTEFYERWLKTPAFGLWLAQQEGIVEGVLKDKRVS</sequence>
<dbReference type="Proteomes" id="UP000076154">
    <property type="component" value="Unassembled WGS sequence"/>
</dbReference>
<feature type="domain" description="UDENN" evidence="3">
    <location>
        <begin position="131"/>
        <end position="575"/>
    </location>
</feature>
<protein>
    <submittedName>
        <fullName evidence="4">Protein DENND6B</fullName>
    </submittedName>
</protein>
<comment type="caution">
    <text evidence="4">The sequence shown here is derived from an EMBL/GenBank/DDBJ whole genome shotgun (WGS) entry which is preliminary data.</text>
</comment>
<accession>A0A369JTY0</accession>
<name>A0A369JTY0_HYPMA</name>
<dbReference type="PANTHER" id="PTHR13677">
    <property type="entry name" value="LD41638P"/>
    <property type="match status" value="1"/>
</dbReference>
<dbReference type="GO" id="GO:0005085">
    <property type="term" value="F:guanyl-nucleotide exchange factor activity"/>
    <property type="evidence" value="ECO:0007669"/>
    <property type="project" value="InterPro"/>
</dbReference>
<dbReference type="EMBL" id="LUEZ02000040">
    <property type="protein sequence ID" value="RDB25779.1"/>
    <property type="molecule type" value="Genomic_DNA"/>
</dbReference>
<dbReference type="AlphaFoldDB" id="A0A369JTY0"/>
<dbReference type="GO" id="GO:0055037">
    <property type="term" value="C:recycling endosome"/>
    <property type="evidence" value="ECO:0007669"/>
    <property type="project" value="TreeGrafter"/>
</dbReference>
<evidence type="ECO:0000313" key="4">
    <source>
        <dbReference type="EMBL" id="RDB25779.1"/>
    </source>
</evidence>
<dbReference type="InterPro" id="IPR024224">
    <property type="entry name" value="DENND6"/>
</dbReference>
<proteinExistence type="inferred from homology"/>
<evidence type="ECO:0000313" key="5">
    <source>
        <dbReference type="Proteomes" id="UP000076154"/>
    </source>
</evidence>
<reference evidence="4" key="1">
    <citation type="submission" date="2018-04" db="EMBL/GenBank/DDBJ databases">
        <title>Whole genome sequencing of Hypsizygus marmoreus.</title>
        <authorList>
            <person name="Choi I.-G."/>
            <person name="Min B."/>
            <person name="Kim J.-G."/>
            <person name="Kim S."/>
            <person name="Oh Y.-L."/>
            <person name="Kong W.-S."/>
            <person name="Park H."/>
            <person name="Jeong J."/>
            <person name="Song E.-S."/>
        </authorList>
    </citation>
    <scope>NUCLEOTIDE SEQUENCE [LARGE SCALE GENOMIC DNA]</scope>
    <source>
        <strain evidence="4">51987-8</strain>
    </source>
</reference>
<evidence type="ECO:0000259" key="3">
    <source>
        <dbReference type="PROSITE" id="PS50211"/>
    </source>
</evidence>
<dbReference type="PANTHER" id="PTHR13677:SF0">
    <property type="entry name" value="LD41638P"/>
    <property type="match status" value="1"/>
</dbReference>
<dbReference type="OrthoDB" id="10265409at2759"/>